<keyword evidence="2" id="KW-1185">Reference proteome</keyword>
<dbReference type="EMBL" id="JACEIK010000757">
    <property type="protein sequence ID" value="MCD7461819.1"/>
    <property type="molecule type" value="Genomic_DNA"/>
</dbReference>
<evidence type="ECO:0000313" key="2">
    <source>
        <dbReference type="Proteomes" id="UP000823775"/>
    </source>
</evidence>
<evidence type="ECO:0000313" key="1">
    <source>
        <dbReference type="EMBL" id="MCD7461819.1"/>
    </source>
</evidence>
<organism evidence="1 2">
    <name type="scientific">Datura stramonium</name>
    <name type="common">Jimsonweed</name>
    <name type="synonym">Common thornapple</name>
    <dbReference type="NCBI Taxonomy" id="4076"/>
    <lineage>
        <taxon>Eukaryota</taxon>
        <taxon>Viridiplantae</taxon>
        <taxon>Streptophyta</taxon>
        <taxon>Embryophyta</taxon>
        <taxon>Tracheophyta</taxon>
        <taxon>Spermatophyta</taxon>
        <taxon>Magnoliopsida</taxon>
        <taxon>eudicotyledons</taxon>
        <taxon>Gunneridae</taxon>
        <taxon>Pentapetalae</taxon>
        <taxon>asterids</taxon>
        <taxon>lamiids</taxon>
        <taxon>Solanales</taxon>
        <taxon>Solanaceae</taxon>
        <taxon>Solanoideae</taxon>
        <taxon>Datureae</taxon>
        <taxon>Datura</taxon>
    </lineage>
</organism>
<gene>
    <name evidence="1" type="ORF">HAX54_047173</name>
</gene>
<name>A0ABS8SS19_DATST</name>
<reference evidence="1 2" key="1">
    <citation type="journal article" date="2021" name="BMC Genomics">
        <title>Datura genome reveals duplications of psychoactive alkaloid biosynthetic genes and high mutation rate following tissue culture.</title>
        <authorList>
            <person name="Rajewski A."/>
            <person name="Carter-House D."/>
            <person name="Stajich J."/>
            <person name="Litt A."/>
        </authorList>
    </citation>
    <scope>NUCLEOTIDE SEQUENCE [LARGE SCALE GENOMIC DNA]</scope>
    <source>
        <strain evidence="1">AR-01</strain>
    </source>
</reference>
<protein>
    <submittedName>
        <fullName evidence="1">Uncharacterized protein</fullName>
    </submittedName>
</protein>
<comment type="caution">
    <text evidence="1">The sequence shown here is derived from an EMBL/GenBank/DDBJ whole genome shotgun (WGS) entry which is preliminary data.</text>
</comment>
<proteinExistence type="predicted"/>
<accession>A0ABS8SS19</accession>
<sequence length="76" mass="8771">MAYEAWAAAMLPCRTAVPALTNTPLKQPSAYKDFSAWASNLESHQRQGIRSLHLIWDRMIMLNFTMTVRTGMWWAK</sequence>
<dbReference type="Proteomes" id="UP000823775">
    <property type="component" value="Unassembled WGS sequence"/>
</dbReference>